<evidence type="ECO:0000256" key="4">
    <source>
        <dbReference type="ARBA" id="ARBA00022741"/>
    </source>
</evidence>
<dbReference type="GO" id="GO:0016787">
    <property type="term" value="F:hydrolase activity"/>
    <property type="evidence" value="ECO:0007669"/>
    <property type="project" value="UniProtKB-KW"/>
</dbReference>
<dbReference type="Proteomes" id="UP000034875">
    <property type="component" value="Unassembled WGS sequence"/>
</dbReference>
<proteinExistence type="predicted"/>
<accession>A0A0G0Z2X0</accession>
<evidence type="ECO:0000256" key="1">
    <source>
        <dbReference type="ARBA" id="ARBA00022553"/>
    </source>
</evidence>
<evidence type="ECO:0000313" key="6">
    <source>
        <dbReference type="EMBL" id="KKS43097.1"/>
    </source>
</evidence>
<dbReference type="GO" id="GO:0110001">
    <property type="term" value="C:toxin-antitoxin complex"/>
    <property type="evidence" value="ECO:0007669"/>
    <property type="project" value="InterPro"/>
</dbReference>
<evidence type="ECO:0000256" key="5">
    <source>
        <dbReference type="ARBA" id="ARBA00022801"/>
    </source>
</evidence>
<evidence type="ECO:0000313" key="7">
    <source>
        <dbReference type="Proteomes" id="UP000034875"/>
    </source>
</evidence>
<name>A0A0G0Z2X0_9BACT</name>
<dbReference type="AlphaFoldDB" id="A0A0G0Z2X0"/>
<evidence type="ECO:0000256" key="3">
    <source>
        <dbReference type="ARBA" id="ARBA00022722"/>
    </source>
</evidence>
<keyword evidence="1" id="KW-0597">Phosphoprotein</keyword>
<dbReference type="GO" id="GO:0000166">
    <property type="term" value="F:nucleotide binding"/>
    <property type="evidence" value="ECO:0007669"/>
    <property type="project" value="UniProtKB-KW"/>
</dbReference>
<keyword evidence="4" id="KW-0547">Nucleotide-binding</keyword>
<dbReference type="EMBL" id="LCCZ01000033">
    <property type="protein sequence ID" value="KKS43097.1"/>
    <property type="molecule type" value="Genomic_DNA"/>
</dbReference>
<sequence length="113" mass="13291">MKREIKLYLDDLLESICLIEDYVNGIDEITFEENSQIQDSVIRRLEVIGEAVKHLPDDVKEKYPRIPWKEIAGLRDVLTHEYFGVSIPRVWKVIIDDLPKLKEQIENVLKENS</sequence>
<evidence type="ECO:0000256" key="2">
    <source>
        <dbReference type="ARBA" id="ARBA00022649"/>
    </source>
</evidence>
<comment type="caution">
    <text evidence="6">The sequence shown here is derived from an EMBL/GenBank/DDBJ whole genome shotgun (WGS) entry which is preliminary data.</text>
</comment>
<protein>
    <recommendedName>
        <fullName evidence="8">DUF86 domain-containing protein</fullName>
    </recommendedName>
</protein>
<keyword evidence="5" id="KW-0378">Hydrolase</keyword>
<keyword evidence="3" id="KW-0540">Nuclease</keyword>
<reference evidence="6 7" key="1">
    <citation type="journal article" date="2015" name="Nature">
        <title>rRNA introns, odd ribosomes, and small enigmatic genomes across a large radiation of phyla.</title>
        <authorList>
            <person name="Brown C.T."/>
            <person name="Hug L.A."/>
            <person name="Thomas B.C."/>
            <person name="Sharon I."/>
            <person name="Castelle C.J."/>
            <person name="Singh A."/>
            <person name="Wilkins M.J."/>
            <person name="Williams K.H."/>
            <person name="Banfield J.F."/>
        </authorList>
    </citation>
    <scope>NUCLEOTIDE SEQUENCE [LARGE SCALE GENOMIC DNA]</scope>
</reference>
<dbReference type="GO" id="GO:0004540">
    <property type="term" value="F:RNA nuclease activity"/>
    <property type="evidence" value="ECO:0007669"/>
    <property type="project" value="InterPro"/>
</dbReference>
<dbReference type="InterPro" id="IPR051813">
    <property type="entry name" value="HepT_RNase_toxin"/>
</dbReference>
<dbReference type="InterPro" id="IPR008201">
    <property type="entry name" value="HepT-like"/>
</dbReference>
<organism evidence="6 7">
    <name type="scientific">candidate division CPR1 bacterium GW2011_GWA2_42_17</name>
    <dbReference type="NCBI Taxonomy" id="1618341"/>
    <lineage>
        <taxon>Bacteria</taxon>
        <taxon>candidate division CPR1</taxon>
    </lineage>
</organism>
<gene>
    <name evidence="6" type="ORF">UV05_C0033G0009</name>
</gene>
<evidence type="ECO:0008006" key="8">
    <source>
        <dbReference type="Google" id="ProtNLM"/>
    </source>
</evidence>
<dbReference type="PATRIC" id="fig|1618341.3.peg.531"/>
<dbReference type="PANTHER" id="PTHR34139">
    <property type="entry name" value="UPF0331 PROTEIN MJ0127"/>
    <property type="match status" value="1"/>
</dbReference>
<dbReference type="PANTHER" id="PTHR34139:SF1">
    <property type="entry name" value="RNASE MJ1380-RELATED"/>
    <property type="match status" value="1"/>
</dbReference>
<dbReference type="Pfam" id="PF01934">
    <property type="entry name" value="HepT-like"/>
    <property type="match status" value="1"/>
</dbReference>
<keyword evidence="2" id="KW-1277">Toxin-antitoxin system</keyword>